<feature type="transmembrane region" description="Helical" evidence="1">
    <location>
        <begin position="326"/>
        <end position="347"/>
    </location>
</feature>
<feature type="transmembrane region" description="Helical" evidence="1">
    <location>
        <begin position="253"/>
        <end position="273"/>
    </location>
</feature>
<keyword evidence="3" id="KW-1185">Reference proteome</keyword>
<sequence>MKKIIYEIVFITLMTFLYYIYSAWIDNSKNTNSTVYEIFSPFKLIILGSIFTIVYGAVKTILFYNIKNLSDYKKNLRNNILFEFESVLDYINNLKNSIEEKDLNKIKYFVKYYANIKYRPVYLNLLLDELTSRLLSEHDYSDLIQSCNLISESIRTIYNKEKDRLGYKKSENLFELRRVNEYYNKNSWIVISFYMTLFNRDTHCEEYVVNKWKVTSLYVMRFSYFLYPAFFLSLFLFAAIGFGLYSLNVTLNRYFYASFSLSVFFISSLFYIINLIYNSKKHHIKIFWPQLITYFAFIFIIFLDMFLNVIFSPIMKSSNDWYESDLITFLCYLVYIILSAMLLSYIFSSILELFEHRTFNILNLIFNIIIPVILFVVSFTLNYFSITNTESNQTYLINFSVIFVYWILSVFSSKFINK</sequence>
<accession>A0A4V1AQB8</accession>
<gene>
    <name evidence="2" type="ORF">SGLAD_v1c07500</name>
</gene>
<feature type="transmembrane region" description="Helical" evidence="1">
    <location>
        <begin position="5"/>
        <end position="24"/>
    </location>
</feature>
<reference evidence="2 3" key="1">
    <citation type="submission" date="2019-03" db="EMBL/GenBank/DDBJ databases">
        <title>Complete genome sequence of Spiroplasma gladiatoris TG-1 (DSM 22552).</title>
        <authorList>
            <person name="Lin Y.-C."/>
            <person name="Chou L."/>
            <person name="Kuo C.-H."/>
        </authorList>
    </citation>
    <scope>NUCLEOTIDE SEQUENCE [LARGE SCALE GENOMIC DNA]</scope>
    <source>
        <strain evidence="2 3">TG-1</strain>
    </source>
</reference>
<keyword evidence="1" id="KW-0812">Transmembrane</keyword>
<keyword evidence="1" id="KW-0472">Membrane</keyword>
<proteinExistence type="predicted"/>
<dbReference type="OrthoDB" id="388181at2"/>
<feature type="transmembrane region" description="Helical" evidence="1">
    <location>
        <begin position="359"/>
        <end position="384"/>
    </location>
</feature>
<dbReference type="Proteomes" id="UP000294309">
    <property type="component" value="Chromosome"/>
</dbReference>
<evidence type="ECO:0000313" key="3">
    <source>
        <dbReference type="Proteomes" id="UP000294309"/>
    </source>
</evidence>
<feature type="transmembrane region" description="Helical" evidence="1">
    <location>
        <begin position="294"/>
        <end position="314"/>
    </location>
</feature>
<dbReference type="AlphaFoldDB" id="A0A4V1AQB8"/>
<feature type="transmembrane region" description="Helical" evidence="1">
    <location>
        <begin position="396"/>
        <end position="416"/>
    </location>
</feature>
<feature type="transmembrane region" description="Helical" evidence="1">
    <location>
        <begin position="224"/>
        <end position="247"/>
    </location>
</feature>
<organism evidence="2 3">
    <name type="scientific">Spiroplasma gladiatoris</name>
    <dbReference type="NCBI Taxonomy" id="2143"/>
    <lineage>
        <taxon>Bacteria</taxon>
        <taxon>Bacillati</taxon>
        <taxon>Mycoplasmatota</taxon>
        <taxon>Mollicutes</taxon>
        <taxon>Entomoplasmatales</taxon>
        <taxon>Spiroplasmataceae</taxon>
        <taxon>Spiroplasma</taxon>
    </lineage>
</organism>
<evidence type="ECO:0000313" key="2">
    <source>
        <dbReference type="EMBL" id="QBQ07949.1"/>
    </source>
</evidence>
<dbReference type="KEGG" id="sgq:SGLAD_v1c07500"/>
<keyword evidence="1" id="KW-1133">Transmembrane helix</keyword>
<name>A0A4V1AQB8_9MOLU</name>
<protein>
    <submittedName>
        <fullName evidence="2">Uncharacterized protein</fullName>
    </submittedName>
</protein>
<feature type="transmembrane region" description="Helical" evidence="1">
    <location>
        <begin position="44"/>
        <end position="64"/>
    </location>
</feature>
<dbReference type="RefSeq" id="WP_134297751.1">
    <property type="nucleotide sequence ID" value="NZ_CP038013.1"/>
</dbReference>
<evidence type="ECO:0000256" key="1">
    <source>
        <dbReference type="SAM" id="Phobius"/>
    </source>
</evidence>
<dbReference type="EMBL" id="CP038013">
    <property type="protein sequence ID" value="QBQ07949.1"/>
    <property type="molecule type" value="Genomic_DNA"/>
</dbReference>